<dbReference type="InterPro" id="IPR036163">
    <property type="entry name" value="HMA_dom_sf"/>
</dbReference>
<dbReference type="Proteomes" id="UP001523565">
    <property type="component" value="Unassembled WGS sequence"/>
</dbReference>
<evidence type="ECO:0000313" key="3">
    <source>
        <dbReference type="Proteomes" id="UP001523565"/>
    </source>
</evidence>
<dbReference type="Pfam" id="PF00403">
    <property type="entry name" value="HMA"/>
    <property type="match status" value="1"/>
</dbReference>
<protein>
    <submittedName>
        <fullName evidence="2">Heavy-metal-associated domain-containing protein</fullName>
    </submittedName>
</protein>
<keyword evidence="3" id="KW-1185">Reference proteome</keyword>
<dbReference type="RefSeq" id="WP_262067586.1">
    <property type="nucleotide sequence ID" value="NZ_JAMXOC010000001.1"/>
</dbReference>
<evidence type="ECO:0000259" key="1">
    <source>
        <dbReference type="PROSITE" id="PS50846"/>
    </source>
</evidence>
<dbReference type="CDD" id="cd00371">
    <property type="entry name" value="HMA"/>
    <property type="match status" value="1"/>
</dbReference>
<comment type="caution">
    <text evidence="2">The sequence shown here is derived from an EMBL/GenBank/DDBJ whole genome shotgun (WGS) entry which is preliminary data.</text>
</comment>
<evidence type="ECO:0000313" key="2">
    <source>
        <dbReference type="EMBL" id="MCP1108678.1"/>
    </source>
</evidence>
<dbReference type="Gene3D" id="3.30.70.100">
    <property type="match status" value="1"/>
</dbReference>
<dbReference type="EMBL" id="JAMZFV010000001">
    <property type="protein sequence ID" value="MCP1108678.1"/>
    <property type="molecule type" value="Genomic_DNA"/>
</dbReference>
<accession>A0ABT1EDB7</accession>
<organism evidence="2 3">
    <name type="scientific">Ohessyouella blattaphilus</name>
    <dbReference type="NCBI Taxonomy" id="2949333"/>
    <lineage>
        <taxon>Bacteria</taxon>
        <taxon>Bacillati</taxon>
        <taxon>Bacillota</taxon>
        <taxon>Clostridia</taxon>
        <taxon>Lachnospirales</taxon>
        <taxon>Lachnospiraceae</taxon>
        <taxon>Ohessyouella</taxon>
    </lineage>
</organism>
<sequence length="64" mass="6895">MVKIAVEGMHCGNCVARIEKLFAEENIIGSVSLDEEQVTLNEESQVTAALEALEDLGFSGKVVE</sequence>
<proteinExistence type="predicted"/>
<name>A0ABT1EDB7_9FIRM</name>
<dbReference type="SUPFAM" id="SSF55008">
    <property type="entry name" value="HMA, heavy metal-associated domain"/>
    <property type="match status" value="1"/>
</dbReference>
<dbReference type="InterPro" id="IPR006121">
    <property type="entry name" value="HMA_dom"/>
</dbReference>
<gene>
    <name evidence="2" type="ORF">NK118_00235</name>
</gene>
<feature type="domain" description="HMA" evidence="1">
    <location>
        <begin position="1"/>
        <end position="61"/>
    </location>
</feature>
<reference evidence="2 3" key="1">
    <citation type="journal article" date="2022" name="Genome Biol. Evol.">
        <title>Host diet, physiology and behaviors set the stage for Lachnospiraceae cladogenesis.</title>
        <authorList>
            <person name="Vera-Ponce De Leon A."/>
            <person name="Schneider M."/>
            <person name="Jahnes B.C."/>
            <person name="Sadowski V."/>
            <person name="Camuy-Velez L.A."/>
            <person name="Duan J."/>
            <person name="Sabree Z.L."/>
        </authorList>
    </citation>
    <scope>NUCLEOTIDE SEQUENCE [LARGE SCALE GENOMIC DNA]</scope>
    <source>
        <strain evidence="2 3">PAL227</strain>
    </source>
</reference>
<dbReference type="PROSITE" id="PS50846">
    <property type="entry name" value="HMA_2"/>
    <property type="match status" value="1"/>
</dbReference>